<proteinExistence type="predicted"/>
<dbReference type="RefSeq" id="WP_342551277.1">
    <property type="nucleotide sequence ID" value="NZ_CP159992.1"/>
</dbReference>
<accession>A0AAU8NJF8</accession>
<dbReference type="EC" id="2.3.1.-" evidence="2"/>
<protein>
    <submittedName>
        <fullName evidence="2">GNAT family N-acetyltransferase</fullName>
        <ecNumber evidence="2">2.3.1.-</ecNumber>
    </submittedName>
</protein>
<dbReference type="PROSITE" id="PS51186">
    <property type="entry name" value="GNAT"/>
    <property type="match status" value="1"/>
</dbReference>
<gene>
    <name evidence="2" type="ORF">ABXS70_10495</name>
</gene>
<evidence type="ECO:0000259" key="1">
    <source>
        <dbReference type="PROSITE" id="PS51186"/>
    </source>
</evidence>
<reference evidence="2" key="1">
    <citation type="submission" date="2024-05" db="EMBL/GenBank/DDBJ databases">
        <title>Draft genome assemblies of 36 bacteria isolated from hibernating arctic ground squirrels.</title>
        <authorList>
            <person name="McKee H."/>
            <person name="Mullen L."/>
            <person name="Drown D.M."/>
            <person name="Duddleston K.N."/>
        </authorList>
    </citation>
    <scope>NUCLEOTIDE SEQUENCE</scope>
    <source>
        <strain evidence="2">AN1007</strain>
    </source>
</reference>
<evidence type="ECO:0000313" key="2">
    <source>
        <dbReference type="EMBL" id="XCP97092.1"/>
    </source>
</evidence>
<keyword evidence="2" id="KW-0808">Transferase</keyword>
<sequence>MVPTGTRLISVQDSAQREILSNLAALYLHDLSAYTRELEPNDQGLFEYEGLHLYEEDERLHAFLIMHDSRIAGFVLLNEPPYTSEDVNYCVNELFILNPFRNKGIGQAAVRLVFEQFPGKYLVFQLAENQRAISFWRKVYEKYSIHHTEVEELYDGDLCVFQRFAIGKT</sequence>
<keyword evidence="2" id="KW-0012">Acyltransferase</keyword>
<dbReference type="GO" id="GO:0016747">
    <property type="term" value="F:acyltransferase activity, transferring groups other than amino-acyl groups"/>
    <property type="evidence" value="ECO:0007669"/>
    <property type="project" value="InterPro"/>
</dbReference>
<name>A0AAU8NJF8_9BACL</name>
<dbReference type="Gene3D" id="3.40.630.30">
    <property type="match status" value="1"/>
</dbReference>
<dbReference type="AlphaFoldDB" id="A0AAU8NJF8"/>
<dbReference type="Pfam" id="PF00583">
    <property type="entry name" value="Acetyltransf_1"/>
    <property type="match status" value="1"/>
</dbReference>
<dbReference type="SUPFAM" id="SSF55729">
    <property type="entry name" value="Acyl-CoA N-acyltransferases (Nat)"/>
    <property type="match status" value="1"/>
</dbReference>
<dbReference type="InterPro" id="IPR016181">
    <property type="entry name" value="Acyl_CoA_acyltransferase"/>
</dbReference>
<dbReference type="CDD" id="cd04301">
    <property type="entry name" value="NAT_SF"/>
    <property type="match status" value="1"/>
</dbReference>
<feature type="domain" description="N-acetyltransferase" evidence="1">
    <location>
        <begin position="21"/>
        <end position="157"/>
    </location>
</feature>
<organism evidence="2">
    <name type="scientific">Paenibacillus sp. AN1007</name>
    <dbReference type="NCBI Taxonomy" id="3151385"/>
    <lineage>
        <taxon>Bacteria</taxon>
        <taxon>Bacillati</taxon>
        <taxon>Bacillota</taxon>
        <taxon>Bacilli</taxon>
        <taxon>Bacillales</taxon>
        <taxon>Paenibacillaceae</taxon>
        <taxon>Paenibacillus</taxon>
    </lineage>
</organism>
<dbReference type="EMBL" id="CP159992">
    <property type="protein sequence ID" value="XCP97092.1"/>
    <property type="molecule type" value="Genomic_DNA"/>
</dbReference>
<dbReference type="InterPro" id="IPR000182">
    <property type="entry name" value="GNAT_dom"/>
</dbReference>